<keyword evidence="1" id="KW-1133">Transmembrane helix</keyword>
<feature type="transmembrane region" description="Helical" evidence="1">
    <location>
        <begin position="74"/>
        <end position="98"/>
    </location>
</feature>
<evidence type="ECO:0000313" key="2">
    <source>
        <dbReference type="EMBL" id="CAD8078350.1"/>
    </source>
</evidence>
<keyword evidence="3" id="KW-1185">Reference proteome</keyword>
<reference evidence="2" key="1">
    <citation type="submission" date="2021-01" db="EMBL/GenBank/DDBJ databases">
        <authorList>
            <consortium name="Genoscope - CEA"/>
            <person name="William W."/>
        </authorList>
    </citation>
    <scope>NUCLEOTIDE SEQUENCE</scope>
</reference>
<evidence type="ECO:0000313" key="3">
    <source>
        <dbReference type="Proteomes" id="UP000688137"/>
    </source>
</evidence>
<organism evidence="2 3">
    <name type="scientific">Paramecium primaurelia</name>
    <dbReference type="NCBI Taxonomy" id="5886"/>
    <lineage>
        <taxon>Eukaryota</taxon>
        <taxon>Sar</taxon>
        <taxon>Alveolata</taxon>
        <taxon>Ciliophora</taxon>
        <taxon>Intramacronucleata</taxon>
        <taxon>Oligohymenophorea</taxon>
        <taxon>Peniculida</taxon>
        <taxon>Parameciidae</taxon>
        <taxon>Paramecium</taxon>
    </lineage>
</organism>
<name>A0A8S1MD06_PARPR</name>
<dbReference type="Proteomes" id="UP000688137">
    <property type="component" value="Unassembled WGS sequence"/>
</dbReference>
<evidence type="ECO:0008006" key="4">
    <source>
        <dbReference type="Google" id="ProtNLM"/>
    </source>
</evidence>
<keyword evidence="1" id="KW-0812">Transmembrane</keyword>
<proteinExistence type="predicted"/>
<protein>
    <recommendedName>
        <fullName evidence="4">Transmembrane protein</fullName>
    </recommendedName>
</protein>
<gene>
    <name evidence="2" type="ORF">PPRIM_AZ9-3.1.T0600003</name>
</gene>
<evidence type="ECO:0000256" key="1">
    <source>
        <dbReference type="SAM" id="Phobius"/>
    </source>
</evidence>
<dbReference type="AlphaFoldDB" id="A0A8S1MD06"/>
<keyword evidence="1" id="KW-0472">Membrane</keyword>
<dbReference type="EMBL" id="CAJJDM010000061">
    <property type="protein sequence ID" value="CAD8078350.1"/>
    <property type="molecule type" value="Genomic_DNA"/>
</dbReference>
<sequence length="218" mass="26386">MAILFKGIQVILEIYIKKPGQQGKPFGKPFQKQIQCRFQRCKEFLYDQKNCQNQQISSPFYPIFFGQLRSLQFLIIKAMGTIFWHQVLIAFLHFFCIIQQSQNILKMLKISFKNKQQYFYSFNENEFYQQKFEDYLFNQFCTSDQSKELSYSNKQFKYSQCIDINNTKDSYQKQETLFQYFINSLIIFKGLIDMKRFLKIEKKFEGPLKNAYKYLYST</sequence>
<accession>A0A8S1MD06</accession>
<comment type="caution">
    <text evidence="2">The sequence shown here is derived from an EMBL/GenBank/DDBJ whole genome shotgun (WGS) entry which is preliminary data.</text>
</comment>